<reference evidence="1 2" key="1">
    <citation type="submission" date="2016-03" db="EMBL/GenBank/DDBJ databases">
        <title>Trachymyrmex septentrionalis WGS genome.</title>
        <authorList>
            <person name="Nygaard S."/>
            <person name="Hu H."/>
            <person name="Boomsma J."/>
            <person name="Zhang G."/>
        </authorList>
    </citation>
    <scope>NUCLEOTIDE SEQUENCE [LARGE SCALE GENOMIC DNA]</scope>
    <source>
        <strain evidence="1">Tsep2-gDNA-1</strain>
        <tissue evidence="1">Whole body</tissue>
    </source>
</reference>
<evidence type="ECO:0000313" key="2">
    <source>
        <dbReference type="Proteomes" id="UP000078541"/>
    </source>
</evidence>
<protein>
    <submittedName>
        <fullName evidence="1">Uncharacterized protein</fullName>
    </submittedName>
</protein>
<dbReference type="AlphaFoldDB" id="A0A151JZI2"/>
<organism evidence="1 2">
    <name type="scientific">Trachymyrmex septentrionalis</name>
    <dbReference type="NCBI Taxonomy" id="34720"/>
    <lineage>
        <taxon>Eukaryota</taxon>
        <taxon>Metazoa</taxon>
        <taxon>Ecdysozoa</taxon>
        <taxon>Arthropoda</taxon>
        <taxon>Hexapoda</taxon>
        <taxon>Insecta</taxon>
        <taxon>Pterygota</taxon>
        <taxon>Neoptera</taxon>
        <taxon>Endopterygota</taxon>
        <taxon>Hymenoptera</taxon>
        <taxon>Apocrita</taxon>
        <taxon>Aculeata</taxon>
        <taxon>Formicoidea</taxon>
        <taxon>Formicidae</taxon>
        <taxon>Myrmicinae</taxon>
        <taxon>Trachymyrmex</taxon>
    </lineage>
</organism>
<keyword evidence="2" id="KW-1185">Reference proteome</keyword>
<sequence length="108" mass="12454">MVLLTLADIHFQREHTQNLNKHFNSTIWRLTLKHLSGAKIIEIAAFVATCAFNKVFGVLKIMQLLEINIGQSSTKEPRTARRLQLMRGNEFCEEMESLLYESGIADYR</sequence>
<proteinExistence type="predicted"/>
<dbReference type="EMBL" id="KQ981399">
    <property type="protein sequence ID" value="KYN41951.1"/>
    <property type="molecule type" value="Genomic_DNA"/>
</dbReference>
<gene>
    <name evidence="1" type="ORF">ALC56_03619</name>
</gene>
<evidence type="ECO:0000313" key="1">
    <source>
        <dbReference type="EMBL" id="KYN41951.1"/>
    </source>
</evidence>
<name>A0A151JZI2_9HYME</name>
<accession>A0A151JZI2</accession>
<dbReference type="Proteomes" id="UP000078541">
    <property type="component" value="Unassembled WGS sequence"/>
</dbReference>